<organism evidence="1 2">
    <name type="scientific">Vibrio ishigakensis</name>
    <dbReference type="NCBI Taxonomy" id="1481914"/>
    <lineage>
        <taxon>Bacteria</taxon>
        <taxon>Pseudomonadati</taxon>
        <taxon>Pseudomonadota</taxon>
        <taxon>Gammaproteobacteria</taxon>
        <taxon>Vibrionales</taxon>
        <taxon>Vibrionaceae</taxon>
        <taxon>Vibrio</taxon>
    </lineage>
</organism>
<protein>
    <submittedName>
        <fullName evidence="1">Uncharacterized protein</fullName>
    </submittedName>
</protein>
<accession>A0A0B8PIG7</accession>
<sequence>MTKVALIHAVDIAIEPIKRAFENEWPEAETLHLWIRR</sequence>
<reference evidence="1 2" key="2">
    <citation type="submission" date="2015-01" db="EMBL/GenBank/DDBJ databases">
        <authorList>
            <consortium name="NBRP consortium"/>
            <person name="Sawabe T."/>
            <person name="Meirelles P."/>
            <person name="Feng G."/>
            <person name="Sayaka M."/>
            <person name="Hattori M."/>
            <person name="Ohkuma M."/>
        </authorList>
    </citation>
    <scope>NUCLEOTIDE SEQUENCE [LARGE SCALE GENOMIC DNA]</scope>
    <source>
        <strain evidence="1 2">JCM19232</strain>
    </source>
</reference>
<comment type="caution">
    <text evidence="1">The sequence shown here is derived from an EMBL/GenBank/DDBJ whole genome shotgun (WGS) entry which is preliminary data.</text>
</comment>
<evidence type="ECO:0000313" key="2">
    <source>
        <dbReference type="Proteomes" id="UP000031670"/>
    </source>
</evidence>
<evidence type="ECO:0000313" key="1">
    <source>
        <dbReference type="EMBL" id="GAM64422.1"/>
    </source>
</evidence>
<proteinExistence type="predicted"/>
<reference evidence="1 2" key="1">
    <citation type="submission" date="2015-01" db="EMBL/GenBank/DDBJ databases">
        <title>Vibrio sp. C5 JCM 19232 whole genome shotgun sequence.</title>
        <authorList>
            <person name="Sawabe T."/>
            <person name="Meirelles P."/>
            <person name="Feng G."/>
            <person name="Sayaka M."/>
            <person name="Hattori M."/>
            <person name="Ohkuma M."/>
        </authorList>
    </citation>
    <scope>NUCLEOTIDE SEQUENCE [LARGE SCALE GENOMIC DNA]</scope>
    <source>
        <strain evidence="1 2">JCM19232</strain>
    </source>
</reference>
<gene>
    <name evidence="1" type="ORF">JCM19232_1092</name>
</gene>
<dbReference type="Proteomes" id="UP000031670">
    <property type="component" value="Unassembled WGS sequence"/>
</dbReference>
<dbReference type="AlphaFoldDB" id="A0A0B8PIG7"/>
<dbReference type="EMBL" id="BBSA01000012">
    <property type="protein sequence ID" value="GAM64422.1"/>
    <property type="molecule type" value="Genomic_DNA"/>
</dbReference>
<name>A0A0B8PIG7_9VIBR</name>